<protein>
    <recommendedName>
        <fullName evidence="1">PRTase-CE domain-containing protein</fullName>
    </recommendedName>
</protein>
<dbReference type="InterPro" id="IPR056920">
    <property type="entry name" value="PRTase-CE"/>
</dbReference>
<proteinExistence type="predicted"/>
<dbReference type="Pfam" id="PF24390">
    <property type="entry name" value="PRTase-CE"/>
    <property type="match status" value="1"/>
</dbReference>
<dbReference type="EMBL" id="CP119083">
    <property type="protein sequence ID" value="WEF35526.1"/>
    <property type="molecule type" value="Genomic_DNA"/>
</dbReference>
<feature type="domain" description="PRTase-CE" evidence="1">
    <location>
        <begin position="209"/>
        <end position="436"/>
    </location>
</feature>
<sequence>MAGKLLLVIKTADAESVLRRIAEKACMGWERQVEIYPVCERRSARKQHEEPVDYNTRTDQLIDLLADGDYSAIIVQAHVAIDVTRLAQVGIRLHKANSLDVLVKLIFDELRKRKLDWLTHATYQWEKSAIRSLHPDAWAQQFDALGVRWIGTNLLKLLRVVADDELRSAFLVPEAEFAGLKVVHAYFRDPEPGSSSLNVKMILEKLYPASQVIEYDPEQPDCIDGIGKDIIFVYEDGLWSGVELVRRLNNICKNSGLRNAACQIHFRYAVTSDAGLIAGRLFSKRERLQNIQLRPATASYHYDFLQNDAFSRLQDLANSTDDEIRHEIDSLIRPLAFQSDQFWSGRRDEALQICTHLGRQLVSSFLERRRDAKRGQDGAALDPIPEEKLMGWALGALRFGSTVSFSSSVPKPVLPLMWLAGPVRIDGREIDWKPLFWDVRRTAAIDYPDRSANP</sequence>
<dbReference type="Proteomes" id="UP001216510">
    <property type="component" value="Chromosome"/>
</dbReference>
<organism evidence="2 3">
    <name type="scientific">Pseudoduganella chitinolytica</name>
    <dbReference type="NCBI Taxonomy" id="34070"/>
    <lineage>
        <taxon>Bacteria</taxon>
        <taxon>Pseudomonadati</taxon>
        <taxon>Pseudomonadota</taxon>
        <taxon>Betaproteobacteria</taxon>
        <taxon>Burkholderiales</taxon>
        <taxon>Oxalobacteraceae</taxon>
        <taxon>Telluria group</taxon>
        <taxon>Pseudoduganella</taxon>
    </lineage>
</organism>
<keyword evidence="3" id="KW-1185">Reference proteome</keyword>
<reference evidence="2 3" key="1">
    <citation type="submission" date="2023-02" db="EMBL/GenBank/DDBJ databases">
        <title>Gemone sequence of Telluria chitinolytica ACM 3522T.</title>
        <authorList>
            <person name="Frediansyah A."/>
            <person name="Miess H."/>
            <person name="Gross H."/>
        </authorList>
    </citation>
    <scope>NUCLEOTIDE SEQUENCE [LARGE SCALE GENOMIC DNA]</scope>
    <source>
        <strain evidence="2 3">ACM 3522</strain>
    </source>
</reference>
<name>A0ABY8BKU1_9BURK</name>
<dbReference type="RefSeq" id="WP_277418178.1">
    <property type="nucleotide sequence ID" value="NZ_CP119083.1"/>
</dbReference>
<evidence type="ECO:0000259" key="1">
    <source>
        <dbReference type="Pfam" id="PF24390"/>
    </source>
</evidence>
<accession>A0ABY8BKU1</accession>
<gene>
    <name evidence="2" type="ORF">PX653_12490</name>
</gene>
<evidence type="ECO:0000313" key="3">
    <source>
        <dbReference type="Proteomes" id="UP001216510"/>
    </source>
</evidence>
<evidence type="ECO:0000313" key="2">
    <source>
        <dbReference type="EMBL" id="WEF35526.1"/>
    </source>
</evidence>